<proteinExistence type="inferred from homology"/>
<dbReference type="SUPFAM" id="SSF54373">
    <property type="entry name" value="FAD-linked reductases, C-terminal domain"/>
    <property type="match status" value="1"/>
</dbReference>
<gene>
    <name evidence="6" type="ORF">BD289DRAFT_137463</name>
</gene>
<keyword evidence="2" id="KW-0285">Flavoprotein</keyword>
<dbReference type="InterPro" id="IPR002938">
    <property type="entry name" value="FAD-bd"/>
</dbReference>
<evidence type="ECO:0000256" key="4">
    <source>
        <dbReference type="ARBA" id="ARBA00023002"/>
    </source>
</evidence>
<evidence type="ECO:0000313" key="6">
    <source>
        <dbReference type="EMBL" id="PSR77826.1"/>
    </source>
</evidence>
<dbReference type="PANTHER" id="PTHR46720">
    <property type="entry name" value="HYDROXYLASE, PUTATIVE (AFU_ORTHOLOGUE AFUA_3G01460)-RELATED"/>
    <property type="match status" value="1"/>
</dbReference>
<dbReference type="PRINTS" id="PR00420">
    <property type="entry name" value="RNGMNOXGNASE"/>
</dbReference>
<evidence type="ECO:0000256" key="2">
    <source>
        <dbReference type="ARBA" id="ARBA00022630"/>
    </source>
</evidence>
<evidence type="ECO:0000256" key="3">
    <source>
        <dbReference type="ARBA" id="ARBA00022827"/>
    </source>
</evidence>
<dbReference type="STRING" id="2025994.A0A2T2ZVK4"/>
<organism evidence="6 7">
    <name type="scientific">Coniella lustricola</name>
    <dbReference type="NCBI Taxonomy" id="2025994"/>
    <lineage>
        <taxon>Eukaryota</taxon>
        <taxon>Fungi</taxon>
        <taxon>Dikarya</taxon>
        <taxon>Ascomycota</taxon>
        <taxon>Pezizomycotina</taxon>
        <taxon>Sordariomycetes</taxon>
        <taxon>Sordariomycetidae</taxon>
        <taxon>Diaporthales</taxon>
        <taxon>Schizoparmaceae</taxon>
        <taxon>Coniella</taxon>
    </lineage>
</organism>
<sequence length="453" mass="49230">MSSSSAPADIPSIAIVGGGIAGLTLALNLVNLAKATPSPNFSVVVYEAAHAFGEIGAGVSFGPNASHAMKSIGPEVYEAFERTETTNQYASKSDVWFDFHFGESIDGKYKVEGEAGTGPEDSVGELVATVHCKNGQRGVKRSDFLDQLIKHVPEGVARFGRRVVDYTTTPAGHVELHFKDGSKVTHDAVIGCDGIKSSIRKVLLADTAKPEAANAVFSGKYCYRGLIPMEEAVAAIGDETAKNAQMFLGRHRHILTFPIEGGKILNVVVMCSAKEWTDDKWVVQADHDTLKAEFVGWSSTVTKMIDLMRQNDIWALFHHLPATTYVSPEGRVVLTGDAAHATTPHKGSGAGMAIEDSYILGHLIAEAFKLAPSADKAIPAAFRMFDEVRRPRTQRLVEDSCETGTVYQMEHPVFGDDKEKLRETLETRMAWVWEHDVVEELADAVEKLKATMA</sequence>
<dbReference type="SUPFAM" id="SSF51905">
    <property type="entry name" value="FAD/NAD(P)-binding domain"/>
    <property type="match status" value="1"/>
</dbReference>
<dbReference type="InParanoid" id="A0A2T2ZVK4"/>
<keyword evidence="7" id="KW-1185">Reference proteome</keyword>
<feature type="domain" description="FAD-binding" evidence="5">
    <location>
        <begin position="182"/>
        <end position="397"/>
    </location>
</feature>
<accession>A0A2T2ZVK4</accession>
<comment type="similarity">
    <text evidence="1">Belongs to the paxM FAD-dependent monooxygenase family.</text>
</comment>
<dbReference type="FunFam" id="3.50.50.60:FF:000153">
    <property type="entry name" value="Salicylate hydroxylase, putative"/>
    <property type="match status" value="1"/>
</dbReference>
<dbReference type="InterPro" id="IPR051104">
    <property type="entry name" value="FAD_monoxygenase"/>
</dbReference>
<reference evidence="6 7" key="1">
    <citation type="journal article" date="2018" name="Mycol. Prog.">
        <title>Coniella lustricola, a new species from submerged detritus.</title>
        <authorList>
            <person name="Raudabaugh D.B."/>
            <person name="Iturriaga T."/>
            <person name="Carver A."/>
            <person name="Mondo S."/>
            <person name="Pangilinan J."/>
            <person name="Lipzen A."/>
            <person name="He G."/>
            <person name="Amirebrahimi M."/>
            <person name="Grigoriev I.V."/>
            <person name="Miller A.N."/>
        </authorList>
    </citation>
    <scope>NUCLEOTIDE SEQUENCE [LARGE SCALE GENOMIC DNA]</scope>
    <source>
        <strain evidence="6 7">B22-T-1</strain>
    </source>
</reference>
<dbReference type="Proteomes" id="UP000241462">
    <property type="component" value="Unassembled WGS sequence"/>
</dbReference>
<dbReference type="Pfam" id="PF01494">
    <property type="entry name" value="FAD_binding_3"/>
    <property type="match status" value="1"/>
</dbReference>
<protein>
    <submittedName>
        <fullName evidence="6">Mannitol 1-phosphate dehydrogenase</fullName>
    </submittedName>
</protein>
<dbReference type="GO" id="GO:0071949">
    <property type="term" value="F:FAD binding"/>
    <property type="evidence" value="ECO:0007669"/>
    <property type="project" value="InterPro"/>
</dbReference>
<dbReference type="Gene3D" id="3.50.50.60">
    <property type="entry name" value="FAD/NAD(P)-binding domain"/>
    <property type="match status" value="1"/>
</dbReference>
<dbReference type="GO" id="GO:0016491">
    <property type="term" value="F:oxidoreductase activity"/>
    <property type="evidence" value="ECO:0007669"/>
    <property type="project" value="UniProtKB-KW"/>
</dbReference>
<dbReference type="InterPro" id="IPR036188">
    <property type="entry name" value="FAD/NAD-bd_sf"/>
</dbReference>
<dbReference type="OrthoDB" id="417877at2759"/>
<dbReference type="PANTHER" id="PTHR46720:SF3">
    <property type="entry name" value="FAD-BINDING DOMAIN-CONTAINING PROTEIN-RELATED"/>
    <property type="match status" value="1"/>
</dbReference>
<dbReference type="AlphaFoldDB" id="A0A2T2ZVK4"/>
<keyword evidence="3" id="KW-0274">FAD</keyword>
<keyword evidence="4" id="KW-0560">Oxidoreductase</keyword>
<evidence type="ECO:0000256" key="1">
    <source>
        <dbReference type="ARBA" id="ARBA00007992"/>
    </source>
</evidence>
<dbReference type="EMBL" id="KZ678634">
    <property type="protein sequence ID" value="PSR77826.1"/>
    <property type="molecule type" value="Genomic_DNA"/>
</dbReference>
<dbReference type="GO" id="GO:0044550">
    <property type="term" value="P:secondary metabolite biosynthetic process"/>
    <property type="evidence" value="ECO:0007669"/>
    <property type="project" value="UniProtKB-ARBA"/>
</dbReference>
<evidence type="ECO:0000259" key="5">
    <source>
        <dbReference type="Pfam" id="PF01494"/>
    </source>
</evidence>
<evidence type="ECO:0000313" key="7">
    <source>
        <dbReference type="Proteomes" id="UP000241462"/>
    </source>
</evidence>
<name>A0A2T2ZVK4_9PEZI</name>